<sequence length="221" mass="25977">MARERSPNRDKAFELYKESNGEIQNREIANILGISEKTVSGWKVKDKWSSKLNGVLQINERSTPKEKKSKRTRKEPIAKEVEEVIENDDLTDKQRLFCLYYIKTYNATRSYQKAYNCSYEVANVEGFKNLVKPSIREEILQLKKIRMQVDFMDANDVVRKYQEIAFANEEILDGAEVRTTDKLKALDFLTKYYKLLESESETKEDKLDQYLEQLQGVFEDD</sequence>
<accession>A0A9X4XJI9</accession>
<evidence type="ECO:0000256" key="2">
    <source>
        <dbReference type="ARBA" id="ARBA00023219"/>
    </source>
</evidence>
<gene>
    <name evidence="4" type="ORF">GMA92_12525</name>
</gene>
<dbReference type="GO" id="GO:0051276">
    <property type="term" value="P:chromosome organization"/>
    <property type="evidence" value="ECO:0007669"/>
    <property type="project" value="InterPro"/>
</dbReference>
<organism evidence="4 5">
    <name type="scientific">Turicibacter sanguinis</name>
    <dbReference type="NCBI Taxonomy" id="154288"/>
    <lineage>
        <taxon>Bacteria</taxon>
        <taxon>Bacillati</taxon>
        <taxon>Bacillota</taxon>
        <taxon>Erysipelotrichia</taxon>
        <taxon>Erysipelotrichales</taxon>
        <taxon>Turicibacteraceae</taxon>
        <taxon>Turicibacter</taxon>
    </lineage>
</organism>
<keyword evidence="2" id="KW-0231">Viral genome packaging</keyword>
<dbReference type="EMBL" id="WMQE01000033">
    <property type="protein sequence ID" value="MTK22237.1"/>
    <property type="molecule type" value="Genomic_DNA"/>
</dbReference>
<name>A0A9X4XJI9_9FIRM</name>
<dbReference type="RefSeq" id="WP_155223009.1">
    <property type="nucleotide sequence ID" value="NZ_JBKXCR010000125.1"/>
</dbReference>
<evidence type="ECO:0000259" key="3">
    <source>
        <dbReference type="Pfam" id="PF10668"/>
    </source>
</evidence>
<feature type="domain" description="PBSX phage terminase small subunit-like N-terminal" evidence="3">
    <location>
        <begin position="1"/>
        <end position="63"/>
    </location>
</feature>
<evidence type="ECO:0000256" key="1">
    <source>
        <dbReference type="ARBA" id="ARBA00022612"/>
    </source>
</evidence>
<dbReference type="Pfam" id="PF03592">
    <property type="entry name" value="Terminase_2"/>
    <property type="match status" value="1"/>
</dbReference>
<dbReference type="Gene3D" id="1.10.10.1400">
    <property type="entry name" value="Terminase, small subunit, N-terminal DNA-binding domain, HTH motif"/>
    <property type="match status" value="1"/>
</dbReference>
<evidence type="ECO:0000313" key="4">
    <source>
        <dbReference type="EMBL" id="MTK22237.1"/>
    </source>
</evidence>
<reference evidence="4 5" key="1">
    <citation type="journal article" date="2019" name="Nat. Med.">
        <title>A library of human gut bacterial isolates paired with longitudinal multiomics data enables mechanistic microbiome research.</title>
        <authorList>
            <person name="Poyet M."/>
            <person name="Groussin M."/>
            <person name="Gibbons S.M."/>
            <person name="Avila-Pacheco J."/>
            <person name="Jiang X."/>
            <person name="Kearney S.M."/>
            <person name="Perrotta A.R."/>
            <person name="Berdy B."/>
            <person name="Zhao S."/>
            <person name="Lieberman T.D."/>
            <person name="Swanson P.K."/>
            <person name="Smith M."/>
            <person name="Roesemann S."/>
            <person name="Alexander J.E."/>
            <person name="Rich S.A."/>
            <person name="Livny J."/>
            <person name="Vlamakis H."/>
            <person name="Clish C."/>
            <person name="Bullock K."/>
            <person name="Deik A."/>
            <person name="Scott J."/>
            <person name="Pierce K.A."/>
            <person name="Xavier R.J."/>
            <person name="Alm E.J."/>
        </authorList>
    </citation>
    <scope>NUCLEOTIDE SEQUENCE [LARGE SCALE GENOMIC DNA]</scope>
    <source>
        <strain evidence="4 5">BIOML-A198</strain>
    </source>
</reference>
<dbReference type="PANTHER" id="PTHR41328:SF3">
    <property type="entry name" value="PBSX PHAGE TERMINASE SMALL SUBUNIT"/>
    <property type="match status" value="1"/>
</dbReference>
<dbReference type="InterPro" id="IPR005335">
    <property type="entry name" value="Terminase_ssu"/>
</dbReference>
<proteinExistence type="predicted"/>
<dbReference type="InterPro" id="IPR038713">
    <property type="entry name" value="Terminase_Gp1_N_sf"/>
</dbReference>
<protein>
    <recommendedName>
        <fullName evidence="3">PBSX phage terminase small subunit-like N-terminal domain-containing protein</fullName>
    </recommendedName>
</protein>
<dbReference type="AlphaFoldDB" id="A0A9X4XJI9"/>
<comment type="caution">
    <text evidence="4">The sequence shown here is derived from an EMBL/GenBank/DDBJ whole genome shotgun (WGS) entry which is preliminary data.</text>
</comment>
<dbReference type="Proteomes" id="UP000487649">
    <property type="component" value="Unassembled WGS sequence"/>
</dbReference>
<keyword evidence="1" id="KW-1188">Viral release from host cell</keyword>
<dbReference type="InterPro" id="IPR018925">
    <property type="entry name" value="XtmA-like_N"/>
</dbReference>
<dbReference type="PANTHER" id="PTHR41328">
    <property type="entry name" value="TERMINASE SMALL SUBUNIT-RELATED"/>
    <property type="match status" value="1"/>
</dbReference>
<evidence type="ECO:0000313" key="5">
    <source>
        <dbReference type="Proteomes" id="UP000487649"/>
    </source>
</evidence>
<dbReference type="Pfam" id="PF10668">
    <property type="entry name" value="Phage_terminase"/>
    <property type="match status" value="1"/>
</dbReference>
<dbReference type="InterPro" id="IPR052404">
    <property type="entry name" value="SPP1-like_terminase"/>
</dbReference>